<dbReference type="InterPro" id="IPR015879">
    <property type="entry name" value="Ring_hydroxy_dOase_asu_C_dom"/>
</dbReference>
<evidence type="ECO:0000313" key="3">
    <source>
        <dbReference type="Proteomes" id="UP001597474"/>
    </source>
</evidence>
<evidence type="ECO:0000313" key="2">
    <source>
        <dbReference type="EMBL" id="MFD2739623.1"/>
    </source>
</evidence>
<organism evidence="2 3">
    <name type="scientific">Sulfitobacter aestuarii</name>
    <dbReference type="NCBI Taxonomy" id="2161676"/>
    <lineage>
        <taxon>Bacteria</taxon>
        <taxon>Pseudomonadati</taxon>
        <taxon>Pseudomonadota</taxon>
        <taxon>Alphaproteobacteria</taxon>
        <taxon>Rhodobacterales</taxon>
        <taxon>Roseobacteraceae</taxon>
        <taxon>Sulfitobacter</taxon>
    </lineage>
</organism>
<sequence>MWKVTNAEDVGLCMSMSDGAKSDHYRPGPFSPDERHCVQFCDWIMKYSA</sequence>
<dbReference type="SUPFAM" id="SSF55961">
    <property type="entry name" value="Bet v1-like"/>
    <property type="match status" value="1"/>
</dbReference>
<reference evidence="3" key="1">
    <citation type="journal article" date="2019" name="Int. J. Syst. Evol. Microbiol.">
        <title>The Global Catalogue of Microorganisms (GCM) 10K type strain sequencing project: providing services to taxonomists for standard genome sequencing and annotation.</title>
        <authorList>
            <consortium name="The Broad Institute Genomics Platform"/>
            <consortium name="The Broad Institute Genome Sequencing Center for Infectious Disease"/>
            <person name="Wu L."/>
            <person name="Ma J."/>
        </authorList>
    </citation>
    <scope>NUCLEOTIDE SEQUENCE [LARGE SCALE GENOMIC DNA]</scope>
    <source>
        <strain evidence="3">TISTR 2562</strain>
    </source>
</reference>
<dbReference type="EMBL" id="JBHUMP010000006">
    <property type="protein sequence ID" value="MFD2739623.1"/>
    <property type="molecule type" value="Genomic_DNA"/>
</dbReference>
<comment type="caution">
    <text evidence="2">The sequence shown here is derived from an EMBL/GenBank/DDBJ whole genome shotgun (WGS) entry which is preliminary data.</text>
</comment>
<gene>
    <name evidence="2" type="ORF">ACFSUD_08590</name>
</gene>
<protein>
    <submittedName>
        <fullName evidence="2">SRPBCC family protein</fullName>
    </submittedName>
</protein>
<dbReference type="RefSeq" id="WP_386373737.1">
    <property type="nucleotide sequence ID" value="NZ_JBHUMP010000006.1"/>
</dbReference>
<dbReference type="Proteomes" id="UP001597474">
    <property type="component" value="Unassembled WGS sequence"/>
</dbReference>
<keyword evidence="3" id="KW-1185">Reference proteome</keyword>
<dbReference type="Pfam" id="PF00848">
    <property type="entry name" value="Ring_hydroxyl_A"/>
    <property type="match status" value="1"/>
</dbReference>
<proteinExistence type="predicted"/>
<dbReference type="Gene3D" id="3.90.380.10">
    <property type="entry name" value="Naphthalene 1,2-dioxygenase Alpha Subunit, Chain A, domain 1"/>
    <property type="match status" value="1"/>
</dbReference>
<accession>A0ABW5U159</accession>
<feature type="domain" description="Aromatic-ring-hydroxylating dioxygenase alpha subunit C-terminal" evidence="1">
    <location>
        <begin position="3"/>
        <end position="47"/>
    </location>
</feature>
<name>A0ABW5U159_9RHOB</name>
<evidence type="ECO:0000259" key="1">
    <source>
        <dbReference type="Pfam" id="PF00848"/>
    </source>
</evidence>